<dbReference type="SUPFAM" id="SSF57903">
    <property type="entry name" value="FYVE/PHD zinc finger"/>
    <property type="match status" value="1"/>
</dbReference>
<keyword evidence="4" id="KW-0862">Zinc</keyword>
<protein>
    <recommendedName>
        <fullName evidence="12">E3 ubiquitin-protein ligase SHPRH</fullName>
    </recommendedName>
</protein>
<dbReference type="PROSITE" id="PS50089">
    <property type="entry name" value="ZF_RING_2"/>
    <property type="match status" value="1"/>
</dbReference>
<dbReference type="InterPro" id="IPR038718">
    <property type="entry name" value="SNF2-like_sf"/>
</dbReference>
<dbReference type="InterPro" id="IPR017907">
    <property type="entry name" value="Znf_RING_CS"/>
</dbReference>
<sequence>MPQEALVVFELAEECLDDEPDSLFTYNKRQWRINECLAPNANEIIAIITNFAKRRTKKLQFKALNSTIVLLQVADATLYSANSHDFQLAAELFPLIFSDYAPTLEFEVLQEQHEQQRELKSYVTTQLYNALYSKHQELAASREPLLTISLPNCFKSQLREYQQRTVSWMVSRECQPNVFPANYTICQARDGTQKVYKHNYCLQFYAYDELHPSVQLPPGGILADEMGLGKTVELLATLLLNPKQQVDNSYWRNYLEEAIDTVPLKRRCMVPKLHCICIQQSLGKLQLKCSLCQLWQHQRCIQDSHSDYVCPNCWTDLMASNEQLVESRATVIVSPSEIKTQWYQEISKHVDDSLKVLLYPGLHAGIWYSPLELAQYDIVLTDYRILGHELHHTPRNTTDRQLRYEQRYMRPSSPLLMVNWWRVCLDEAQMVESSTSQAAEMVSQLPAVHRWAVTGTPIQKSIDDLAPLLKFVGFEAACQPTDAWHTVANSFLLKHKAEPLLELLQHCMWRTCKSKVEHELGIPPQTELVHRLSLSNVESLYYREEHFKCSELFLEAVAKHTKYNPNTSSSRLASISPQLLRSMLQPFLRIRKTCSVPVVINKHVSTTNYLNPQDLLVHLKTNNEMQCKRELRTWASSYNGLAAIHFILKKYKQAMHNYKQVLQLAMDYNDDNISVDSLLQIHALHNLLLASNLAPDEDKLSADDLAAFRIKLHGLERKYLEEKVVVLLAAEAAYETKLKELDNLQHQFSASIVQLFATLVNTSDNWHSTVWHKIGEEFFRQNISSEKLQDVSSVTGLIYILHNWHERVEKEHQRLRKDFEFLKRMLLQACGAVKEGVALSVETNQFIKNVSDCHLADIMASGICDKPSGEERPGQPRKIRHCRLCKIHETVNKFECLLFAKELGKEGTITDGSENSSMEIMLIRVVFGFLRGRHEFAEWKAECKNKLEQLDCMQSLEKLQIKYWIEAEYVIKAFDELEMCKMRLLLTENPEEQSNFRILPYQLEEQSQFNMANIEEAQLNFVRLSGRLKYLKHLKDDAGDKPCPICQTLDDDRYVMMSCGHYLCQECLDTMRLQFGRERKTKCPVCRQDSPQLYYSVRKGVNRPKIIGDFSTKIAYIVEQVQKIQAQDAEQKILIFSQWATILNHIANALQTNGIKYRNKFTNRDIDEFKQPELKISCMLMPLSRGAKGLNLIEATHVFLVEPILTPGEELQAIGRVHRFGQTKPTTVHRFIVNGTIEENIMTLIKSADDKSTLSTHWDLDNMTLDSLKELFTLKQTD</sequence>
<dbReference type="GO" id="GO:0008270">
    <property type="term" value="F:zinc ion binding"/>
    <property type="evidence" value="ECO:0007669"/>
    <property type="project" value="UniProtKB-KW"/>
</dbReference>
<dbReference type="InterPro" id="IPR011990">
    <property type="entry name" value="TPR-like_helical_dom_sf"/>
</dbReference>
<evidence type="ECO:0000313" key="10">
    <source>
        <dbReference type="EMBL" id="KAH8370863.1"/>
    </source>
</evidence>
<dbReference type="Pfam" id="PF13920">
    <property type="entry name" value="zf-C3HC4_3"/>
    <property type="match status" value="1"/>
</dbReference>
<keyword evidence="11" id="KW-1185">Reference proteome</keyword>
<dbReference type="PROSITE" id="PS51192">
    <property type="entry name" value="HELICASE_ATP_BIND_1"/>
    <property type="match status" value="1"/>
</dbReference>
<dbReference type="CDD" id="cd18070">
    <property type="entry name" value="DEXQc_SHPRH"/>
    <property type="match status" value="1"/>
</dbReference>
<dbReference type="Gene3D" id="3.40.50.10810">
    <property type="entry name" value="Tandem AAA-ATPase domain"/>
    <property type="match status" value="2"/>
</dbReference>
<dbReference type="PANTHER" id="PTHR45865:SF1">
    <property type="entry name" value="E3 UBIQUITIN-PROTEIN LIGASE SHPRH"/>
    <property type="match status" value="1"/>
</dbReference>
<dbReference type="FunFam" id="3.40.50.300:FF:002282">
    <property type="entry name" value="Uncharacterized protein, isoform A"/>
    <property type="match status" value="1"/>
</dbReference>
<dbReference type="Pfam" id="PF00271">
    <property type="entry name" value="Helicase_C"/>
    <property type="match status" value="1"/>
</dbReference>
<dbReference type="GO" id="GO:0005634">
    <property type="term" value="C:nucleus"/>
    <property type="evidence" value="ECO:0007669"/>
    <property type="project" value="TreeGrafter"/>
</dbReference>
<evidence type="ECO:0000256" key="1">
    <source>
        <dbReference type="ARBA" id="ARBA00022723"/>
    </source>
</evidence>
<dbReference type="SMART" id="SM00184">
    <property type="entry name" value="RING"/>
    <property type="match status" value="1"/>
</dbReference>
<comment type="caution">
    <text evidence="10">The sequence shown here is derived from an EMBL/GenBank/DDBJ whole genome shotgun (WGS) entry which is preliminary data.</text>
</comment>
<dbReference type="InterPro" id="IPR001841">
    <property type="entry name" value="Znf_RING"/>
</dbReference>
<dbReference type="GO" id="GO:0016787">
    <property type="term" value="F:hydrolase activity"/>
    <property type="evidence" value="ECO:0007669"/>
    <property type="project" value="UniProtKB-KW"/>
</dbReference>
<dbReference type="InterPro" id="IPR014001">
    <property type="entry name" value="Helicase_ATP-bd"/>
</dbReference>
<dbReference type="GO" id="GO:0000209">
    <property type="term" value="P:protein polyubiquitination"/>
    <property type="evidence" value="ECO:0007669"/>
    <property type="project" value="TreeGrafter"/>
</dbReference>
<dbReference type="EMBL" id="JAJJHW010002585">
    <property type="protein sequence ID" value="KAH8370863.1"/>
    <property type="molecule type" value="Genomic_DNA"/>
</dbReference>
<evidence type="ECO:0000259" key="9">
    <source>
        <dbReference type="PROSITE" id="PS51194"/>
    </source>
</evidence>
<reference evidence="10" key="1">
    <citation type="journal article" date="2021" name="Mol. Ecol. Resour.">
        <title>Phylogenomic analyses of the genus Drosophila reveals genomic signals of climate adaptation.</title>
        <authorList>
            <person name="Li F."/>
            <person name="Rane R.V."/>
            <person name="Luria V."/>
            <person name="Xiong Z."/>
            <person name="Chen J."/>
            <person name="Li Z."/>
            <person name="Catullo R.A."/>
            <person name="Griffin P.C."/>
            <person name="Schiffer M."/>
            <person name="Pearce S."/>
            <person name="Lee S.F."/>
            <person name="McElroy K."/>
            <person name="Stocker A."/>
            <person name="Shirriffs J."/>
            <person name="Cockerell F."/>
            <person name="Coppin C."/>
            <person name="Sgro C.M."/>
            <person name="Karger A."/>
            <person name="Cain J.W."/>
            <person name="Weber J.A."/>
            <person name="Santpere G."/>
            <person name="Kirschner M.W."/>
            <person name="Hoffmann A.A."/>
            <person name="Oakeshott J.G."/>
            <person name="Zhang G."/>
        </authorList>
    </citation>
    <scope>NUCLEOTIDE SEQUENCE</scope>
    <source>
        <strain evidence="10">BGI-SZ-2011g</strain>
    </source>
</reference>
<dbReference type="InterPro" id="IPR027417">
    <property type="entry name" value="P-loop_NTPase"/>
</dbReference>
<dbReference type="InterPro" id="IPR011011">
    <property type="entry name" value="Znf_FYVE_PHD"/>
</dbReference>
<evidence type="ECO:0000313" key="11">
    <source>
        <dbReference type="Proteomes" id="UP001200034"/>
    </source>
</evidence>
<dbReference type="PANTHER" id="PTHR45865">
    <property type="entry name" value="E3 UBIQUITIN-PROTEIN LIGASE SHPRH FAMILY MEMBER"/>
    <property type="match status" value="1"/>
</dbReference>
<keyword evidence="6" id="KW-0802">TPR repeat</keyword>
<organism evidence="10 11">
    <name type="scientific">Drosophila rubida</name>
    <dbReference type="NCBI Taxonomy" id="30044"/>
    <lineage>
        <taxon>Eukaryota</taxon>
        <taxon>Metazoa</taxon>
        <taxon>Ecdysozoa</taxon>
        <taxon>Arthropoda</taxon>
        <taxon>Hexapoda</taxon>
        <taxon>Insecta</taxon>
        <taxon>Pterygota</taxon>
        <taxon>Neoptera</taxon>
        <taxon>Endopterygota</taxon>
        <taxon>Diptera</taxon>
        <taxon>Brachycera</taxon>
        <taxon>Muscomorpha</taxon>
        <taxon>Ephydroidea</taxon>
        <taxon>Drosophilidae</taxon>
        <taxon>Drosophila</taxon>
    </lineage>
</organism>
<dbReference type="InterPro" id="IPR001650">
    <property type="entry name" value="Helicase_C-like"/>
</dbReference>
<dbReference type="GO" id="GO:0006974">
    <property type="term" value="P:DNA damage response"/>
    <property type="evidence" value="ECO:0007669"/>
    <property type="project" value="TreeGrafter"/>
</dbReference>
<dbReference type="Pfam" id="PF21325">
    <property type="entry name" value="SHPRH_helical-1st"/>
    <property type="match status" value="1"/>
</dbReference>
<feature type="domain" description="Helicase C-terminal" evidence="9">
    <location>
        <begin position="1116"/>
        <end position="1269"/>
    </location>
</feature>
<evidence type="ECO:0000259" key="7">
    <source>
        <dbReference type="PROSITE" id="PS50089"/>
    </source>
</evidence>
<feature type="domain" description="Helicase ATP-binding" evidence="8">
    <location>
        <begin position="211"/>
        <end position="475"/>
    </location>
</feature>
<dbReference type="InterPro" id="IPR049730">
    <property type="entry name" value="SNF2/RAD54-like_C"/>
</dbReference>
<dbReference type="InterPro" id="IPR013083">
    <property type="entry name" value="Znf_RING/FYVE/PHD"/>
</dbReference>
<keyword evidence="2 5" id="KW-0863">Zinc-finger</keyword>
<dbReference type="SUPFAM" id="SSF57850">
    <property type="entry name" value="RING/U-box"/>
    <property type="match status" value="1"/>
</dbReference>
<dbReference type="InterPro" id="IPR000330">
    <property type="entry name" value="SNF2_N"/>
</dbReference>
<evidence type="ECO:0000259" key="8">
    <source>
        <dbReference type="PROSITE" id="PS51192"/>
    </source>
</evidence>
<dbReference type="GO" id="GO:0005737">
    <property type="term" value="C:cytoplasm"/>
    <property type="evidence" value="ECO:0007669"/>
    <property type="project" value="UniProtKB-ARBA"/>
</dbReference>
<evidence type="ECO:0000256" key="6">
    <source>
        <dbReference type="PROSITE-ProRule" id="PRU00339"/>
    </source>
</evidence>
<dbReference type="Pfam" id="PF00176">
    <property type="entry name" value="SNF2-rel_dom"/>
    <property type="match status" value="1"/>
</dbReference>
<dbReference type="InterPro" id="IPR048686">
    <property type="entry name" value="SHPRH_helical_1st"/>
</dbReference>
<dbReference type="SUPFAM" id="SSF52540">
    <property type="entry name" value="P-loop containing nucleoside triphosphate hydrolases"/>
    <property type="match status" value="2"/>
</dbReference>
<dbReference type="InterPro" id="IPR052583">
    <property type="entry name" value="ATP-helicase/E3_Ub-Ligase"/>
</dbReference>
<dbReference type="Gene3D" id="3.40.50.300">
    <property type="entry name" value="P-loop containing nucleotide triphosphate hydrolases"/>
    <property type="match status" value="1"/>
</dbReference>
<dbReference type="InterPro" id="IPR019734">
    <property type="entry name" value="TPR_rpt"/>
</dbReference>
<keyword evidence="1" id="KW-0479">Metal-binding</keyword>
<dbReference type="Gene3D" id="3.30.40.10">
    <property type="entry name" value="Zinc/RING finger domain, C3HC4 (zinc finger)"/>
    <property type="match status" value="1"/>
</dbReference>
<accession>A0AAD4JZN7</accession>
<dbReference type="PROSITE" id="PS00518">
    <property type="entry name" value="ZF_RING_1"/>
    <property type="match status" value="1"/>
</dbReference>
<dbReference type="PROSITE" id="PS51194">
    <property type="entry name" value="HELICASE_CTER"/>
    <property type="match status" value="1"/>
</dbReference>
<feature type="domain" description="RING-type" evidence="7">
    <location>
        <begin position="1043"/>
        <end position="1087"/>
    </location>
</feature>
<evidence type="ECO:0008006" key="12">
    <source>
        <dbReference type="Google" id="ProtNLM"/>
    </source>
</evidence>
<keyword evidence="3" id="KW-0378">Hydrolase</keyword>
<dbReference type="PROSITE" id="PS50005">
    <property type="entry name" value="TPR"/>
    <property type="match status" value="1"/>
</dbReference>
<dbReference type="Gene3D" id="1.25.40.10">
    <property type="entry name" value="Tetratricopeptide repeat domain"/>
    <property type="match status" value="1"/>
</dbReference>
<dbReference type="SMART" id="SM00487">
    <property type="entry name" value="DEXDc"/>
    <property type="match status" value="1"/>
</dbReference>
<gene>
    <name evidence="10" type="ORF">KR093_005242</name>
</gene>
<dbReference type="AlphaFoldDB" id="A0AAD4JZN7"/>
<dbReference type="CDD" id="cd18793">
    <property type="entry name" value="SF2_C_SNF"/>
    <property type="match status" value="1"/>
</dbReference>
<evidence type="ECO:0000256" key="4">
    <source>
        <dbReference type="ARBA" id="ARBA00022833"/>
    </source>
</evidence>
<dbReference type="GO" id="GO:0061630">
    <property type="term" value="F:ubiquitin protein ligase activity"/>
    <property type="evidence" value="ECO:0007669"/>
    <property type="project" value="TreeGrafter"/>
</dbReference>
<evidence type="ECO:0000256" key="3">
    <source>
        <dbReference type="ARBA" id="ARBA00022801"/>
    </source>
</evidence>
<feature type="repeat" description="TPR" evidence="6">
    <location>
        <begin position="635"/>
        <end position="668"/>
    </location>
</feature>
<evidence type="ECO:0000256" key="5">
    <source>
        <dbReference type="PROSITE-ProRule" id="PRU00175"/>
    </source>
</evidence>
<dbReference type="Proteomes" id="UP001200034">
    <property type="component" value="Unassembled WGS sequence"/>
</dbReference>
<name>A0AAD4JZN7_9MUSC</name>
<evidence type="ECO:0000256" key="2">
    <source>
        <dbReference type="ARBA" id="ARBA00022771"/>
    </source>
</evidence>
<dbReference type="GO" id="GO:0005524">
    <property type="term" value="F:ATP binding"/>
    <property type="evidence" value="ECO:0007669"/>
    <property type="project" value="InterPro"/>
</dbReference>
<proteinExistence type="predicted"/>